<gene>
    <name evidence="1" type="ORF">BA195_03060</name>
</gene>
<proteinExistence type="predicted"/>
<keyword evidence="2" id="KW-1185">Reference proteome</keyword>
<dbReference type="EMBL" id="MAKX01000001">
    <property type="protein sequence ID" value="OCK43699.1"/>
    <property type="molecule type" value="Genomic_DNA"/>
</dbReference>
<evidence type="ECO:0000313" key="1">
    <source>
        <dbReference type="EMBL" id="OCK43699.1"/>
    </source>
</evidence>
<organism evidence="1 2">
    <name type="scientific">Tenacibaculum soleae</name>
    <dbReference type="NCBI Taxonomy" id="447689"/>
    <lineage>
        <taxon>Bacteria</taxon>
        <taxon>Pseudomonadati</taxon>
        <taxon>Bacteroidota</taxon>
        <taxon>Flavobacteriia</taxon>
        <taxon>Flavobacteriales</taxon>
        <taxon>Flavobacteriaceae</taxon>
        <taxon>Tenacibaculum</taxon>
    </lineage>
</organism>
<comment type="caution">
    <text evidence="1">The sequence shown here is derived from an EMBL/GenBank/DDBJ whole genome shotgun (WGS) entry which is preliminary data.</text>
</comment>
<accession>A0A1B9Y1S2</accession>
<sequence length="89" mass="10367">MIGVFYLFEAISRFPHSLFSLPFSIQIFHTSKFTQTDSKKELKQTLQSGLGLFIEFGNLFLFQLLSTKSTTKKRHAEFISASHHFYESR</sequence>
<dbReference type="Proteomes" id="UP000093186">
    <property type="component" value="Unassembled WGS sequence"/>
</dbReference>
<name>A0A1B9Y1S2_9FLAO</name>
<dbReference type="STRING" id="447689.BA195_03060"/>
<reference evidence="1 2" key="1">
    <citation type="submission" date="2016-06" db="EMBL/GenBank/DDBJ databases">
        <title>Draft Genome Sequence of Tenacibaculum soleae UCD-KL19.</title>
        <authorList>
            <person name="Eisen J.A."/>
            <person name="Coil D.A."/>
            <person name="Lujan K.M."/>
        </authorList>
    </citation>
    <scope>NUCLEOTIDE SEQUENCE [LARGE SCALE GENOMIC DNA]</scope>
    <source>
        <strain evidence="1 2">UCD-KL19</strain>
    </source>
</reference>
<dbReference type="AlphaFoldDB" id="A0A1B9Y1S2"/>
<evidence type="ECO:0000313" key="2">
    <source>
        <dbReference type="Proteomes" id="UP000093186"/>
    </source>
</evidence>
<protein>
    <submittedName>
        <fullName evidence="1">Uncharacterized protein</fullName>
    </submittedName>
</protein>